<dbReference type="InterPro" id="IPR059164">
    <property type="entry name" value="HAT_PRP39_C"/>
</dbReference>
<evidence type="ECO:0000256" key="6">
    <source>
        <dbReference type="SAM" id="MobiDB-lite"/>
    </source>
</evidence>
<dbReference type="GO" id="GO:0071004">
    <property type="term" value="C:U2-type prespliceosome"/>
    <property type="evidence" value="ECO:0007669"/>
    <property type="project" value="TreeGrafter"/>
</dbReference>
<evidence type="ECO:0000313" key="7">
    <source>
        <dbReference type="EMBL" id="KAK1273748.1"/>
    </source>
</evidence>
<dbReference type="Pfam" id="PF23240">
    <property type="entry name" value="HAT_PRP39_N"/>
    <property type="match status" value="1"/>
</dbReference>
<evidence type="ECO:0000256" key="3">
    <source>
        <dbReference type="ARBA" id="ARBA00022737"/>
    </source>
</evidence>
<dbReference type="FunFam" id="1.25.40.10:FF:000159">
    <property type="entry name" value="Tetratricopeptide repeat (TPR)-like superfamily protein"/>
    <property type="match status" value="1"/>
</dbReference>
<keyword evidence="2" id="KW-0507">mRNA processing</keyword>
<dbReference type="GO" id="GO:0030627">
    <property type="term" value="F:pre-mRNA 5'-splice site binding"/>
    <property type="evidence" value="ECO:0007669"/>
    <property type="project" value="TreeGrafter"/>
</dbReference>
<evidence type="ECO:0000256" key="5">
    <source>
        <dbReference type="ARBA" id="ARBA00023242"/>
    </source>
</evidence>
<evidence type="ECO:0000256" key="4">
    <source>
        <dbReference type="ARBA" id="ARBA00023187"/>
    </source>
</evidence>
<feature type="region of interest" description="Disordered" evidence="6">
    <location>
        <begin position="688"/>
        <end position="712"/>
    </location>
</feature>
<comment type="subcellular location">
    <subcellularLocation>
        <location evidence="1">Nucleus</location>
    </subcellularLocation>
</comment>
<feature type="compositionally biased region" description="Low complexity" evidence="6">
    <location>
        <begin position="785"/>
        <end position="801"/>
    </location>
</feature>
<gene>
    <name evidence="7" type="ORF">QJS04_geneDACA007812</name>
</gene>
<evidence type="ECO:0000256" key="2">
    <source>
        <dbReference type="ARBA" id="ARBA00022664"/>
    </source>
</evidence>
<keyword evidence="3" id="KW-0677">Repeat</keyword>
<feature type="compositionally biased region" description="Polar residues" evidence="6">
    <location>
        <begin position="692"/>
        <end position="712"/>
    </location>
</feature>
<keyword evidence="8" id="KW-1185">Reference proteome</keyword>
<reference evidence="7" key="2">
    <citation type="submission" date="2023-06" db="EMBL/GenBank/DDBJ databases">
        <authorList>
            <person name="Ma L."/>
            <person name="Liu K.-W."/>
            <person name="Li Z."/>
            <person name="Hsiao Y.-Y."/>
            <person name="Qi Y."/>
            <person name="Fu T."/>
            <person name="Tang G."/>
            <person name="Zhang D."/>
            <person name="Sun W.-H."/>
            <person name="Liu D.-K."/>
            <person name="Li Y."/>
            <person name="Chen G.-Z."/>
            <person name="Liu X.-D."/>
            <person name="Liao X.-Y."/>
            <person name="Jiang Y.-T."/>
            <person name="Yu X."/>
            <person name="Hao Y."/>
            <person name="Huang J."/>
            <person name="Zhao X.-W."/>
            <person name="Ke S."/>
            <person name="Chen Y.-Y."/>
            <person name="Wu W.-L."/>
            <person name="Hsu J.-L."/>
            <person name="Lin Y.-F."/>
            <person name="Huang M.-D."/>
            <person name="Li C.-Y."/>
            <person name="Huang L."/>
            <person name="Wang Z.-W."/>
            <person name="Zhao X."/>
            <person name="Zhong W.-Y."/>
            <person name="Peng D.-H."/>
            <person name="Ahmad S."/>
            <person name="Lan S."/>
            <person name="Zhang J.-S."/>
            <person name="Tsai W.-C."/>
            <person name="Van De Peer Y."/>
            <person name="Liu Z.-J."/>
        </authorList>
    </citation>
    <scope>NUCLEOTIDE SEQUENCE</scope>
    <source>
        <strain evidence="7">SCP</strain>
        <tissue evidence="7">Leaves</tissue>
    </source>
</reference>
<dbReference type="PANTHER" id="PTHR17204">
    <property type="entry name" value="PRE-MRNA PROCESSING PROTEIN PRP39-RELATED"/>
    <property type="match status" value="1"/>
</dbReference>
<dbReference type="InterPro" id="IPR011990">
    <property type="entry name" value="TPR-like_helical_dom_sf"/>
</dbReference>
<dbReference type="PANTHER" id="PTHR17204:SF26">
    <property type="entry name" value="PRE-MRNA-PROCESSING FACTOR 39-2"/>
    <property type="match status" value="1"/>
</dbReference>
<protein>
    <recommendedName>
        <fullName evidence="9">Pre-mRNA-processing factor 39</fullName>
    </recommendedName>
</protein>
<sequence>MEARVETLLAEDPTNFYSWTSLLAEAEKAFHNDIQQLSLVYDSFLFKFPLCYAYWRKYASHKARLCTIDKVIEVHERAVQSATYSVDVWVDYCSCAMLLFDDLADIRSLKNLFAVFDEEMPLEDGGASISSETDWNCETALMAYEDYVSAGVVDDLLDLLAGSSEQKLLKKYVSIGEHVYYKASELDAKIHCFESRIKRHYFHVVPIDDKQLENWHQYLDFVEKQGDFDWIVKLYERCLIPCANYPEFWIRYVELVESKGGREIADFALRRATELFPKGVHAIHVLCARFKEQIRDISGARAFLPQCGADLASDFLHNVTREANMERRLGNVEAASMIYENAIKMAKDKQKMEILAALYIRFSKFTYVVGAVSGNAEAARDILIKGIKYLPQCKSLIKSLLQFEIMHGGPRQINILDSIVADAITPASDFSHGLCNKDRHDAVLFCQQFLDLSGTIYEINKAYDRHVRLFPHLVRSISSHKCISMRSSTVERMKEKDDQLVAHPCHGSADVKSPYSSKPSKFNDGVSPKDLENQPEEVVIDQSQAEQNNNNEKSKHGQLADVDLKQSDSGATRPSMGSQELVHEGGNISQSVREILDSENSAQIQPDCDTKDDIIPPEKGKPMMNSLKDEEQHTNSISSHDCSTSQTEALKLNGNITNCLVASDMQSTSTHNPAILSSNVPVETHDKMHPPTQMQEQQAYSQRAASNEVSHSAVSGGSWHQMFYGGLSLQNLNSGVPGYTQYQQHPQWQASPQKQHSAELNSPFPMSNDSHAMQDVRLADQAQTNNQVAASAVDSSNSAVSTQQNMQQQSIASLSQLTQNMHQQNSVSATQPQLNVQPVSQVQSQIMGTPGMQALPLQYHTSNQYIQDNNHTAVAFQDLAVTSDTAKSSPPAQPFSIVSFTDDRRCRGGGGANISGCQPLCPLEIGGHNPLRCRGGDGAAGVGISGP</sequence>
<dbReference type="GO" id="GO:0000243">
    <property type="term" value="C:commitment complex"/>
    <property type="evidence" value="ECO:0007669"/>
    <property type="project" value="TreeGrafter"/>
</dbReference>
<evidence type="ECO:0008006" key="9">
    <source>
        <dbReference type="Google" id="ProtNLM"/>
    </source>
</evidence>
<dbReference type="SMART" id="SM00386">
    <property type="entry name" value="HAT"/>
    <property type="match status" value="4"/>
</dbReference>
<feature type="region of interest" description="Disordered" evidence="6">
    <location>
        <begin position="784"/>
        <end position="807"/>
    </location>
</feature>
<organism evidence="7 8">
    <name type="scientific">Acorus gramineus</name>
    <name type="common">Dwarf sweet flag</name>
    <dbReference type="NCBI Taxonomy" id="55184"/>
    <lineage>
        <taxon>Eukaryota</taxon>
        <taxon>Viridiplantae</taxon>
        <taxon>Streptophyta</taxon>
        <taxon>Embryophyta</taxon>
        <taxon>Tracheophyta</taxon>
        <taxon>Spermatophyta</taxon>
        <taxon>Magnoliopsida</taxon>
        <taxon>Liliopsida</taxon>
        <taxon>Acoraceae</taxon>
        <taxon>Acorus</taxon>
    </lineage>
</organism>
<proteinExistence type="predicted"/>
<dbReference type="Proteomes" id="UP001179952">
    <property type="component" value="Unassembled WGS sequence"/>
</dbReference>
<evidence type="ECO:0000256" key="1">
    <source>
        <dbReference type="ARBA" id="ARBA00004123"/>
    </source>
</evidence>
<keyword evidence="4" id="KW-0508">mRNA splicing</keyword>
<name>A0AAV9BAH1_ACOGR</name>
<dbReference type="Pfam" id="PF23241">
    <property type="entry name" value="HAT_PRP39_C"/>
    <property type="match status" value="1"/>
</dbReference>
<evidence type="ECO:0000313" key="8">
    <source>
        <dbReference type="Proteomes" id="UP001179952"/>
    </source>
</evidence>
<dbReference type="GO" id="GO:0000395">
    <property type="term" value="P:mRNA 5'-splice site recognition"/>
    <property type="evidence" value="ECO:0007669"/>
    <property type="project" value="TreeGrafter"/>
</dbReference>
<keyword evidence="5" id="KW-0539">Nucleus</keyword>
<accession>A0AAV9BAH1</accession>
<dbReference type="EMBL" id="JAUJYN010000004">
    <property type="protein sequence ID" value="KAK1273748.1"/>
    <property type="molecule type" value="Genomic_DNA"/>
</dbReference>
<feature type="region of interest" description="Disordered" evidence="6">
    <location>
        <begin position="504"/>
        <end position="532"/>
    </location>
</feature>
<dbReference type="Gene3D" id="1.25.40.10">
    <property type="entry name" value="Tetratricopeptide repeat domain"/>
    <property type="match status" value="2"/>
</dbReference>
<comment type="caution">
    <text evidence="7">The sequence shown here is derived from an EMBL/GenBank/DDBJ whole genome shotgun (WGS) entry which is preliminary data.</text>
</comment>
<reference evidence="7" key="1">
    <citation type="journal article" date="2023" name="Nat. Commun.">
        <title>Diploid and tetraploid genomes of Acorus and the evolution of monocots.</title>
        <authorList>
            <person name="Ma L."/>
            <person name="Liu K.W."/>
            <person name="Li Z."/>
            <person name="Hsiao Y.Y."/>
            <person name="Qi Y."/>
            <person name="Fu T."/>
            <person name="Tang G.D."/>
            <person name="Zhang D."/>
            <person name="Sun W.H."/>
            <person name="Liu D.K."/>
            <person name="Li Y."/>
            <person name="Chen G.Z."/>
            <person name="Liu X.D."/>
            <person name="Liao X.Y."/>
            <person name="Jiang Y.T."/>
            <person name="Yu X."/>
            <person name="Hao Y."/>
            <person name="Huang J."/>
            <person name="Zhao X.W."/>
            <person name="Ke S."/>
            <person name="Chen Y.Y."/>
            <person name="Wu W.L."/>
            <person name="Hsu J.L."/>
            <person name="Lin Y.F."/>
            <person name="Huang M.D."/>
            <person name="Li C.Y."/>
            <person name="Huang L."/>
            <person name="Wang Z.W."/>
            <person name="Zhao X."/>
            <person name="Zhong W.Y."/>
            <person name="Peng D.H."/>
            <person name="Ahmad S."/>
            <person name="Lan S."/>
            <person name="Zhang J.S."/>
            <person name="Tsai W.C."/>
            <person name="Van de Peer Y."/>
            <person name="Liu Z.J."/>
        </authorList>
    </citation>
    <scope>NUCLEOTIDE SEQUENCE</scope>
    <source>
        <strain evidence="7">SCP</strain>
    </source>
</reference>
<dbReference type="GO" id="GO:0005685">
    <property type="term" value="C:U1 snRNP"/>
    <property type="evidence" value="ECO:0007669"/>
    <property type="project" value="TreeGrafter"/>
</dbReference>
<dbReference type="InterPro" id="IPR003107">
    <property type="entry name" value="HAT"/>
</dbReference>
<feature type="region of interest" description="Disordered" evidence="6">
    <location>
        <begin position="738"/>
        <end position="770"/>
    </location>
</feature>
<dbReference type="SUPFAM" id="SSF48452">
    <property type="entry name" value="TPR-like"/>
    <property type="match status" value="1"/>
</dbReference>
<dbReference type="AlphaFoldDB" id="A0AAV9BAH1"/>